<dbReference type="Pfam" id="PF00082">
    <property type="entry name" value="Peptidase_S8"/>
    <property type="match status" value="1"/>
</dbReference>
<dbReference type="AlphaFoldDB" id="A0A1C2JAR3"/>
<evidence type="ECO:0000313" key="3">
    <source>
        <dbReference type="Proteomes" id="UP000095008"/>
    </source>
</evidence>
<reference evidence="2" key="1">
    <citation type="journal article" date="2016" name="Int. J. Mol. Sci.">
        <title>Comparative genomics of the extreme acidophile Acidithiobacillus thiooxidans reveals intraspecific divergence and niche adaptation.</title>
        <authorList>
            <person name="Zhang X."/>
            <person name="Feng X."/>
            <person name="Tao J."/>
            <person name="Ma L."/>
            <person name="Xiao Y."/>
            <person name="Liang Y."/>
            <person name="Liu X."/>
            <person name="Yin H."/>
        </authorList>
    </citation>
    <scope>NUCLEOTIDE SEQUENCE [LARGE SCALE GENOMIC DNA]</scope>
    <source>
        <strain evidence="2">DXS-W</strain>
    </source>
</reference>
<gene>
    <name evidence="2" type="ORF">A6M23_03425</name>
</gene>
<dbReference type="InterPro" id="IPR034074">
    <property type="entry name" value="Y4bN_pept_dom"/>
</dbReference>
<dbReference type="RefSeq" id="WP_065974031.1">
    <property type="nucleotide sequence ID" value="NZ_LWRY01000020.1"/>
</dbReference>
<accession>A0A1C2JAR3</accession>
<keyword evidence="3" id="KW-1185">Reference proteome</keyword>
<dbReference type="GO" id="GO:0006508">
    <property type="term" value="P:proteolysis"/>
    <property type="evidence" value="ECO:0007669"/>
    <property type="project" value="InterPro"/>
</dbReference>
<comment type="caution">
    <text evidence="2">The sequence shown here is derived from an EMBL/GenBank/DDBJ whole genome shotgun (WGS) entry which is preliminary data.</text>
</comment>
<sequence>MAEHKFHNKHHLVLDYTAQPEPFRAPVGGSSGEGVPRQNREAHGQSLLRQINELEPVFAQAHEQQVMAGLEEGFGLHIEFESFPNIELAFESLAAERSGIELLNVRDDSENKKILAAVFVPDGKLHILENKITAYLDKAKDSSKGSPKNQKLLDAIQSIHVASINSLWTDDLDAFPKSPKEAFWWEVWLPIRSDRSAVIEQFTKLAEGLEFRVAKGYIEFPERTILLVYGSLEQMQRSVLTLNSIAELRRAKETADFFDSLPPDDQGDWADELLQRVTVPPAGGIVPHVCLLDTGINDAHPLLTPAITPTDTHTVDPGWGKNDVVGHGTEMAGLALLGNLASALASAGPIPVFHRLESVKLLNQNHSNGGNPANHGYLTIQAVSHPEITAPTRKRVFSMAVTARDARDRGRPSAWSATVDRLAVDYDNQGETPRLFVLSAGNVDDPNAWTNYPYSNTTDGIHDPGQAWNALTVGANTELIHITEPDTDDYRPIAPIGGLSPFSTTSQTWAQHWPLKPDVVFEGGNAAITSLYGTPYAETKASLSLLSTCAELTKRLFTTTNATSAASALTARMVARLMAEYPNLRLETIRGLIVHSADWTPAMRKQFLTNPTSPSKSDVVNLTRHCGFGQPDLSRALWSVENSLTLICEADLKPFIREGSKEPKLRDMNLHRLPWPLAELEELGEMEVEMRVTLSYFIEPNPSARGIKSRYRYESHGLRFDVKRPHESETEFRERINLVARDGEESSGTSSSNDLNWMLGTRNRHRGSLHSDIWKGPAADLASRGMLAVFPVSGWWKTRPKLERYNQRANYSLLISIRAPEIDVELYNAIESQIKVAVKV</sequence>
<dbReference type="EMBL" id="LWRY01000020">
    <property type="protein sequence ID" value="OCX75195.1"/>
    <property type="molecule type" value="Genomic_DNA"/>
</dbReference>
<dbReference type="InterPro" id="IPR000209">
    <property type="entry name" value="Peptidase_S8/S53_dom"/>
</dbReference>
<protein>
    <recommendedName>
        <fullName evidence="1">Peptidase S8/S53 domain-containing protein</fullName>
    </recommendedName>
</protein>
<proteinExistence type="predicted"/>
<name>A0A1C2JAR3_ACITH</name>
<evidence type="ECO:0000313" key="2">
    <source>
        <dbReference type="EMBL" id="OCX75195.1"/>
    </source>
</evidence>
<evidence type="ECO:0000259" key="1">
    <source>
        <dbReference type="Pfam" id="PF00082"/>
    </source>
</evidence>
<dbReference type="SUPFAM" id="SSF52743">
    <property type="entry name" value="Subtilisin-like"/>
    <property type="match status" value="1"/>
</dbReference>
<dbReference type="InterPro" id="IPR036852">
    <property type="entry name" value="Peptidase_S8/S53_dom_sf"/>
</dbReference>
<dbReference type="Gene3D" id="3.40.50.200">
    <property type="entry name" value="Peptidase S8/S53 domain"/>
    <property type="match status" value="1"/>
</dbReference>
<feature type="domain" description="Peptidase S8/S53" evidence="1">
    <location>
        <begin position="288"/>
        <end position="629"/>
    </location>
</feature>
<organism evidence="2 3">
    <name type="scientific">Acidithiobacillus thiooxidans</name>
    <name type="common">Thiobacillus thiooxidans</name>
    <dbReference type="NCBI Taxonomy" id="930"/>
    <lineage>
        <taxon>Bacteria</taxon>
        <taxon>Pseudomonadati</taxon>
        <taxon>Pseudomonadota</taxon>
        <taxon>Acidithiobacillia</taxon>
        <taxon>Acidithiobacillales</taxon>
        <taxon>Acidithiobacillaceae</taxon>
        <taxon>Acidithiobacillus</taxon>
    </lineage>
</organism>
<dbReference type="Proteomes" id="UP000095008">
    <property type="component" value="Unassembled WGS sequence"/>
</dbReference>
<dbReference type="CDD" id="cd04847">
    <property type="entry name" value="Peptidases_S8_Subtilisin_like_2"/>
    <property type="match status" value="1"/>
</dbReference>
<dbReference type="GO" id="GO:0004252">
    <property type="term" value="F:serine-type endopeptidase activity"/>
    <property type="evidence" value="ECO:0007669"/>
    <property type="project" value="InterPro"/>
</dbReference>